<dbReference type="OrthoDB" id="9758724at2"/>
<dbReference type="GO" id="GO:0015627">
    <property type="term" value="C:type II protein secretion system complex"/>
    <property type="evidence" value="ECO:0007669"/>
    <property type="project" value="TreeGrafter"/>
</dbReference>
<dbReference type="Proteomes" id="UP000273154">
    <property type="component" value="Chromosome"/>
</dbReference>
<dbReference type="InterPro" id="IPR010994">
    <property type="entry name" value="RuvA_2-like"/>
</dbReference>
<accession>A0A3G9JXE5</accession>
<dbReference type="PANTHER" id="PTHR21180">
    <property type="entry name" value="ENDONUCLEASE/EXONUCLEASE/PHOSPHATASE FAMILY DOMAIN-CONTAINING PROTEIN 1"/>
    <property type="match status" value="1"/>
</dbReference>
<dbReference type="SMART" id="SM00278">
    <property type="entry name" value="HhH1"/>
    <property type="match status" value="2"/>
</dbReference>
<evidence type="ECO:0000313" key="3">
    <source>
        <dbReference type="EMBL" id="BBH50157.1"/>
    </source>
</evidence>
<reference evidence="4" key="1">
    <citation type="submission" date="2018-11" db="EMBL/GenBank/DDBJ databases">
        <title>Comparative genomics of Parolsenella catena and Libanicoccus massiliensis: Reclassification of Libanicoccus massiliensis as Parolsenella massiliensis comb. nov.</title>
        <authorList>
            <person name="Sakamoto M."/>
            <person name="Ikeyama N."/>
            <person name="Murakami T."/>
            <person name="Mori H."/>
            <person name="Yuki M."/>
            <person name="Ohkuma M."/>
        </authorList>
    </citation>
    <scope>NUCLEOTIDE SEQUENCE [LARGE SCALE GENOMIC DNA]</scope>
    <source>
        <strain evidence="4">JCM 31932</strain>
    </source>
</reference>
<dbReference type="InterPro" id="IPR051675">
    <property type="entry name" value="Endo/Exo/Phosphatase_dom_1"/>
</dbReference>
<dbReference type="InterPro" id="IPR019554">
    <property type="entry name" value="Soluble_ligand-bd"/>
</dbReference>
<dbReference type="AlphaFoldDB" id="A0A3G9JXE5"/>
<keyword evidence="1" id="KW-0472">Membrane</keyword>
<proteinExistence type="predicted"/>
<dbReference type="Pfam" id="PF10531">
    <property type="entry name" value="SLBB"/>
    <property type="match status" value="1"/>
</dbReference>
<feature type="domain" description="Helix-hairpin-helix DNA-binding motif class 1" evidence="2">
    <location>
        <begin position="167"/>
        <end position="186"/>
    </location>
</feature>
<dbReference type="PANTHER" id="PTHR21180:SF32">
    <property type="entry name" value="ENDONUCLEASE_EXONUCLEASE_PHOSPHATASE FAMILY DOMAIN-CONTAINING PROTEIN 1"/>
    <property type="match status" value="1"/>
</dbReference>
<protein>
    <recommendedName>
        <fullName evidence="2">Helix-hairpin-helix DNA-binding motif class 1 domain-containing protein</fullName>
    </recommendedName>
</protein>
<evidence type="ECO:0000256" key="1">
    <source>
        <dbReference type="SAM" id="Phobius"/>
    </source>
</evidence>
<dbReference type="GeneID" id="88848871"/>
<dbReference type="GO" id="GO:0006281">
    <property type="term" value="P:DNA repair"/>
    <property type="evidence" value="ECO:0007669"/>
    <property type="project" value="InterPro"/>
</dbReference>
<dbReference type="SUPFAM" id="SSF47781">
    <property type="entry name" value="RuvA domain 2-like"/>
    <property type="match status" value="1"/>
</dbReference>
<dbReference type="InterPro" id="IPR004509">
    <property type="entry name" value="Competence_ComEA_HhH"/>
</dbReference>
<keyword evidence="4" id="KW-1185">Reference proteome</keyword>
<organism evidence="3 4">
    <name type="scientific">Parolsenella catena</name>
    <dbReference type="NCBI Taxonomy" id="2003188"/>
    <lineage>
        <taxon>Bacteria</taxon>
        <taxon>Bacillati</taxon>
        <taxon>Actinomycetota</taxon>
        <taxon>Coriobacteriia</taxon>
        <taxon>Coriobacteriales</taxon>
        <taxon>Atopobiaceae</taxon>
        <taxon>Parolsenella</taxon>
    </lineage>
</organism>
<evidence type="ECO:0000313" key="4">
    <source>
        <dbReference type="Proteomes" id="UP000273154"/>
    </source>
</evidence>
<keyword evidence="1" id="KW-1133">Transmembrane helix</keyword>
<keyword evidence="1" id="KW-0812">Transmembrane</keyword>
<dbReference type="Gene3D" id="1.10.150.320">
    <property type="entry name" value="Photosystem II 12 kDa extrinsic protein"/>
    <property type="match status" value="1"/>
</dbReference>
<gene>
    <name evidence="3" type="ORF">Pcatena_07440</name>
</gene>
<feature type="transmembrane region" description="Helical" evidence="1">
    <location>
        <begin position="12"/>
        <end position="34"/>
    </location>
</feature>
<name>A0A3G9JXE5_9ACTN</name>
<dbReference type="KEGG" id="pcat:Pcatena_07440"/>
<feature type="domain" description="Helix-hairpin-helix DNA-binding motif class 1" evidence="2">
    <location>
        <begin position="197"/>
        <end position="216"/>
    </location>
</feature>
<dbReference type="EMBL" id="AP019367">
    <property type="protein sequence ID" value="BBH50157.1"/>
    <property type="molecule type" value="Genomic_DNA"/>
</dbReference>
<dbReference type="InterPro" id="IPR003583">
    <property type="entry name" value="Hlx-hairpin-Hlx_DNA-bd_motif"/>
</dbReference>
<sequence>MAQPRRTGRPDIRLVALVAAVALAVAVGVFVFLVRPSGGVVVQRASDTALVTQENQGIARTDQAALTSEPNAIVVHVDGAVASPGVYELAIASPRVRDAVDAAGGLAQGADTSSMNLALPLGDGQKVHVPFEGEAAGAEADSSGGDAAGSVSSSMPSLININSATAEELDSLPGVGPSTAAAIVEDRDANGPFSSVEDLMRVSGIGEKKFAKLRDHICV</sequence>
<evidence type="ECO:0000259" key="2">
    <source>
        <dbReference type="SMART" id="SM00278"/>
    </source>
</evidence>
<dbReference type="Pfam" id="PF12836">
    <property type="entry name" value="HHH_3"/>
    <property type="match status" value="1"/>
</dbReference>
<dbReference type="GO" id="GO:0015628">
    <property type="term" value="P:protein secretion by the type II secretion system"/>
    <property type="evidence" value="ECO:0007669"/>
    <property type="project" value="TreeGrafter"/>
</dbReference>
<dbReference type="RefSeq" id="WP_126421740.1">
    <property type="nucleotide sequence ID" value="NZ_AP019367.1"/>
</dbReference>
<dbReference type="GO" id="GO:0003677">
    <property type="term" value="F:DNA binding"/>
    <property type="evidence" value="ECO:0007669"/>
    <property type="project" value="InterPro"/>
</dbReference>
<dbReference type="Gene3D" id="3.10.560.10">
    <property type="entry name" value="Outer membrane lipoprotein wza domain like"/>
    <property type="match status" value="1"/>
</dbReference>
<dbReference type="NCBIfam" id="TIGR00426">
    <property type="entry name" value="competence protein ComEA helix-hairpin-helix repeat region"/>
    <property type="match status" value="1"/>
</dbReference>